<feature type="compositionally biased region" description="Polar residues" evidence="1">
    <location>
        <begin position="1"/>
        <end position="10"/>
    </location>
</feature>
<evidence type="ECO:0000313" key="2">
    <source>
        <dbReference type="EMBL" id="KAL3389693.1"/>
    </source>
</evidence>
<sequence>MTSSESTVTSRLEKKDCNKNKKKNLKKKRVNNAIVTVENCKRQKYLESLETFSFKTRKNSSPKYENNATANYTSPKEPTVKEVELGTTNNILPSVPNKYSSSDYKNKTIENTLPEESIVEDDEIGVNNIEDKHVTHSNSSPENSDHINSEFEDYETFSPQNVSDENLLSELSDSTDGIRSRSPLVTRDNIKPKIISNIIFNQKVKQQLIGTPVLPEHAEILDSNTSYRFSPNLFEEDESNKENSQIQQLERNENNDAPNENNDERERVDPYTKPYPFIDEDHVWEPIASPDLCAENLQKRGIEYNQYSPTPEGVQVDEDCPYGLIKAYCYRRYVQMKNIGIMDARFNEPHERYEEAADGQIYLGCGVWCWPNTWRKWNKTNDCSIFARKILKRLYGTSLDNICIDYKRTHVRLQNRSPRKLMSPRKLQLYLSLVRDFLNTNPRYKDLSIHDKDSIMLKLGEKVTSAVSDSQNKYKKEMEKLNRVQKPRQKNSCL</sequence>
<reference evidence="2 3" key="1">
    <citation type="journal article" date="2024" name="bioRxiv">
        <title>A reference genome for Trichogramma kaykai: A tiny desert-dwelling parasitoid wasp with competing sex-ratio distorters.</title>
        <authorList>
            <person name="Culotta J."/>
            <person name="Lindsey A.R."/>
        </authorList>
    </citation>
    <scope>NUCLEOTIDE SEQUENCE [LARGE SCALE GENOMIC DNA]</scope>
    <source>
        <strain evidence="2 3">KSX58</strain>
    </source>
</reference>
<name>A0ABD2W9Q1_9HYME</name>
<feature type="region of interest" description="Disordered" evidence="1">
    <location>
        <begin position="235"/>
        <end position="270"/>
    </location>
</feature>
<proteinExistence type="predicted"/>
<comment type="caution">
    <text evidence="2">The sequence shown here is derived from an EMBL/GenBank/DDBJ whole genome shotgun (WGS) entry which is preliminary data.</text>
</comment>
<accession>A0ABD2W9Q1</accession>
<dbReference type="AlphaFoldDB" id="A0ABD2W9Q1"/>
<evidence type="ECO:0000256" key="1">
    <source>
        <dbReference type="SAM" id="MobiDB-lite"/>
    </source>
</evidence>
<dbReference type="EMBL" id="JBJJXI010000122">
    <property type="protein sequence ID" value="KAL3389693.1"/>
    <property type="molecule type" value="Genomic_DNA"/>
</dbReference>
<protein>
    <recommendedName>
        <fullName evidence="4">BEN domain-containing protein</fullName>
    </recommendedName>
</protein>
<keyword evidence="3" id="KW-1185">Reference proteome</keyword>
<gene>
    <name evidence="2" type="ORF">TKK_015061</name>
</gene>
<evidence type="ECO:0008006" key="4">
    <source>
        <dbReference type="Google" id="ProtNLM"/>
    </source>
</evidence>
<dbReference type="Proteomes" id="UP001627154">
    <property type="component" value="Unassembled WGS sequence"/>
</dbReference>
<evidence type="ECO:0000313" key="3">
    <source>
        <dbReference type="Proteomes" id="UP001627154"/>
    </source>
</evidence>
<organism evidence="2 3">
    <name type="scientific">Trichogramma kaykai</name>
    <dbReference type="NCBI Taxonomy" id="54128"/>
    <lineage>
        <taxon>Eukaryota</taxon>
        <taxon>Metazoa</taxon>
        <taxon>Ecdysozoa</taxon>
        <taxon>Arthropoda</taxon>
        <taxon>Hexapoda</taxon>
        <taxon>Insecta</taxon>
        <taxon>Pterygota</taxon>
        <taxon>Neoptera</taxon>
        <taxon>Endopterygota</taxon>
        <taxon>Hymenoptera</taxon>
        <taxon>Apocrita</taxon>
        <taxon>Proctotrupomorpha</taxon>
        <taxon>Chalcidoidea</taxon>
        <taxon>Trichogrammatidae</taxon>
        <taxon>Trichogramma</taxon>
    </lineage>
</organism>
<feature type="region of interest" description="Disordered" evidence="1">
    <location>
        <begin position="1"/>
        <end position="26"/>
    </location>
</feature>